<dbReference type="SUPFAM" id="SSF46894">
    <property type="entry name" value="C-terminal effector domain of the bipartite response regulators"/>
    <property type="match status" value="1"/>
</dbReference>
<accession>E3IZH9</accession>
<sequence>MLDLLGLDDVTQAAYRLWLRDEDLDIQAVSDSLGQPTALVAAARDRLITLSLLVPDVNRPGHLLAVHPEAPLAQLIQDRHEQLIRQHEHLVRAHAQVGTLVTEFMASRSMLASGETDLLRPTTTEGLRVELSAMIAGARHEVLSVRTRTTLSAIAAELLPLELEALRRGVAVRTVVARPRAGLAWVLPRLEHLADIVAAGAEIRLADDPSLDITVVDRRVGVVRFASLPGGGALVIRTPDVALLAGAMFDQMWGNADPLGRAEARQVEPVVDDDRADNWLAATLPAHGLTERATNGAAPAANGSARAAADDPGAVEPCVEAAGPDQPAADDATEQALSAAELLLLALLADGLKDEAVARALGVSVRTVRRMVAELMHRLDARSRFQAALLAQRKGWL</sequence>
<dbReference type="STRING" id="298654.FraEuI1c_4758"/>
<dbReference type="eggNOG" id="COG2197">
    <property type="taxonomic scope" value="Bacteria"/>
</dbReference>
<evidence type="ECO:0000313" key="4">
    <source>
        <dbReference type="Proteomes" id="UP000002484"/>
    </source>
</evidence>
<protein>
    <submittedName>
        <fullName evidence="3">Regulatory protein LuxR</fullName>
    </submittedName>
</protein>
<dbReference type="PANTHER" id="PTHR34293:SF1">
    <property type="entry name" value="HTH-TYPE TRANSCRIPTIONAL REGULATOR TRMBL2"/>
    <property type="match status" value="1"/>
</dbReference>
<proteinExistence type="predicted"/>
<organism evidence="3 4">
    <name type="scientific">Pseudofrankia inefficax (strain DSM 45817 / CECT 9037 / DDB 130130 / EuI1c)</name>
    <name type="common">Frankia inefficax</name>
    <dbReference type="NCBI Taxonomy" id="298654"/>
    <lineage>
        <taxon>Bacteria</taxon>
        <taxon>Bacillati</taxon>
        <taxon>Actinomycetota</taxon>
        <taxon>Actinomycetes</taxon>
        <taxon>Frankiales</taxon>
        <taxon>Frankiaceae</taxon>
        <taxon>Pseudofrankia</taxon>
    </lineage>
</organism>
<dbReference type="HOGENOM" id="CLU_056943_2_0_11"/>
<dbReference type="Pfam" id="PF00196">
    <property type="entry name" value="GerE"/>
    <property type="match status" value="1"/>
</dbReference>
<gene>
    <name evidence="3" type="ordered locus">FraEuI1c_4758</name>
</gene>
<dbReference type="PANTHER" id="PTHR34293">
    <property type="entry name" value="HTH-TYPE TRANSCRIPTIONAL REGULATOR TRMBL2"/>
    <property type="match status" value="1"/>
</dbReference>
<dbReference type="InterPro" id="IPR036388">
    <property type="entry name" value="WH-like_DNA-bd_sf"/>
</dbReference>
<dbReference type="InParanoid" id="E3IZH9"/>
<feature type="region of interest" description="Disordered" evidence="1">
    <location>
        <begin position="291"/>
        <end position="314"/>
    </location>
</feature>
<dbReference type="SMART" id="SM00421">
    <property type="entry name" value="HTH_LUXR"/>
    <property type="match status" value="1"/>
</dbReference>
<dbReference type="RefSeq" id="WP_013425867.1">
    <property type="nucleotide sequence ID" value="NC_014666.1"/>
</dbReference>
<dbReference type="InterPro" id="IPR000792">
    <property type="entry name" value="Tscrpt_reg_LuxR_C"/>
</dbReference>
<dbReference type="PROSITE" id="PS50043">
    <property type="entry name" value="HTH_LUXR_2"/>
    <property type="match status" value="1"/>
</dbReference>
<name>E3IZH9_PSEI1</name>
<dbReference type="InterPro" id="IPR016032">
    <property type="entry name" value="Sig_transdc_resp-reg_C-effctor"/>
</dbReference>
<dbReference type="GO" id="GO:0003677">
    <property type="term" value="F:DNA binding"/>
    <property type="evidence" value="ECO:0007669"/>
    <property type="project" value="InterPro"/>
</dbReference>
<evidence type="ECO:0000313" key="3">
    <source>
        <dbReference type="EMBL" id="ADP82749.1"/>
    </source>
</evidence>
<dbReference type="EMBL" id="CP002299">
    <property type="protein sequence ID" value="ADP82749.1"/>
    <property type="molecule type" value="Genomic_DNA"/>
</dbReference>
<feature type="domain" description="HTH luxR-type" evidence="2">
    <location>
        <begin position="330"/>
        <end position="395"/>
    </location>
</feature>
<dbReference type="GO" id="GO:0006355">
    <property type="term" value="P:regulation of DNA-templated transcription"/>
    <property type="evidence" value="ECO:0007669"/>
    <property type="project" value="InterPro"/>
</dbReference>
<dbReference type="Gene3D" id="1.10.10.10">
    <property type="entry name" value="Winged helix-like DNA-binding domain superfamily/Winged helix DNA-binding domain"/>
    <property type="match status" value="1"/>
</dbReference>
<feature type="compositionally biased region" description="Low complexity" evidence="1">
    <location>
        <begin position="292"/>
        <end position="312"/>
    </location>
</feature>
<dbReference type="InterPro" id="IPR051797">
    <property type="entry name" value="TrmB-like"/>
</dbReference>
<keyword evidence="4" id="KW-1185">Reference proteome</keyword>
<evidence type="ECO:0000256" key="1">
    <source>
        <dbReference type="SAM" id="MobiDB-lite"/>
    </source>
</evidence>
<dbReference type="KEGG" id="fri:FraEuI1c_4758"/>
<dbReference type="AlphaFoldDB" id="E3IZH9"/>
<dbReference type="Proteomes" id="UP000002484">
    <property type="component" value="Chromosome"/>
</dbReference>
<reference evidence="3 4" key="1">
    <citation type="submission" date="2010-10" db="EMBL/GenBank/DDBJ databases">
        <title>Complete sequence of Frankia sp. EuI1c.</title>
        <authorList>
            <consortium name="US DOE Joint Genome Institute"/>
            <person name="Lucas S."/>
            <person name="Copeland A."/>
            <person name="Lapidus A."/>
            <person name="Cheng J.-F."/>
            <person name="Bruce D."/>
            <person name="Goodwin L."/>
            <person name="Pitluck S."/>
            <person name="Chertkov O."/>
            <person name="Detter J.C."/>
            <person name="Han C."/>
            <person name="Tapia R."/>
            <person name="Land M."/>
            <person name="Hauser L."/>
            <person name="Jeffries C."/>
            <person name="Kyrpides N."/>
            <person name="Ivanova N."/>
            <person name="Mikhailova N."/>
            <person name="Beauchemin N."/>
            <person name="Sen A."/>
            <person name="Sur S.A."/>
            <person name="Gtari M."/>
            <person name="Wall L."/>
            <person name="Tisa L."/>
            <person name="Woyke T."/>
        </authorList>
    </citation>
    <scope>NUCLEOTIDE SEQUENCE [LARGE SCALE GENOMIC DNA]</scope>
    <source>
        <strain evidence="4">DSM 45817 / CECT 9037 / EuI1c</strain>
    </source>
</reference>
<evidence type="ECO:0000259" key="2">
    <source>
        <dbReference type="PROSITE" id="PS50043"/>
    </source>
</evidence>